<feature type="compositionally biased region" description="Basic and acidic residues" evidence="1">
    <location>
        <begin position="466"/>
        <end position="475"/>
    </location>
</feature>
<keyword evidence="4" id="KW-1185">Reference proteome</keyword>
<feature type="region of interest" description="Disordered" evidence="1">
    <location>
        <begin position="41"/>
        <end position="60"/>
    </location>
</feature>
<dbReference type="PANTHER" id="PTHR21595">
    <property type="entry name" value="PATRONIN"/>
    <property type="match status" value="1"/>
</dbReference>
<dbReference type="Proteomes" id="UP001162131">
    <property type="component" value="Unassembled WGS sequence"/>
</dbReference>
<evidence type="ECO:0000313" key="4">
    <source>
        <dbReference type="Proteomes" id="UP001162131"/>
    </source>
</evidence>
<name>A0AAU9JLS2_9CILI</name>
<sequence>MCIEVHNRLEIWKIMISDSDKQAKARQIIEEKKKLLAERVQKQNEERKKQEKQKELEKQKKQLEKFKNAKGWQPAKQKEIEKENVQVIEIAKIETLPPFVLHMKPLIPPLSVNEEPQKSITPDSQMNYEEDFEDETPIESSDELKEETPLNFESEIVDDLEESSLCNFKCSETDFPKLESVNIIEEQPKSSFHLTLEPSPTNNTQPTCISSKDPIQSLSEKQKDWHIEITETEKLIINDSTPKAEYEKQEKLSKVEEIPNNDKINDIFTIEEPVTIVDHTAYFPEAPMLMNFNTFGENFYSKKNKSRYGIEITPELRNQENIESTPNEIDVLIDDLENENARIDEDINVLIGDLTQVQEDNSDLKPKKGELILIDYDADEKKKEKFELFKKKKEIKNERERKNWNQAIPVPISQQTSNSPKPQKRVIETKIDSKDHSPRENIKHNQNQLTACIQKATRKVSSCIEAKNDSNEHSPRRVIQNPENQLNAFIPRTKKSTSPNISPKPNKKQESSNLKSENIVSPQPPEQPKSRALTEEAKQAIASKYRRHKNLPNLVYNKPTNRKLIKKAITQVCCAGEPNRALREEAIEVIDKNEEVSYFIIVFKSELGRRDLRAIYSHDPNNGDVKKIYGPATMPEQLNSGMVKGYFRFDSGSNEFKPIECKDFITGTDAIVLKINPKIY</sequence>
<dbReference type="InterPro" id="IPR011033">
    <property type="entry name" value="PRC_barrel-like_sf"/>
</dbReference>
<feature type="domain" description="CKK" evidence="2">
    <location>
        <begin position="549"/>
        <end position="680"/>
    </location>
</feature>
<dbReference type="PROSITE" id="PS51508">
    <property type="entry name" value="CKK"/>
    <property type="match status" value="1"/>
</dbReference>
<dbReference type="SUPFAM" id="SSF50346">
    <property type="entry name" value="PRC-barrel domain"/>
    <property type="match status" value="1"/>
</dbReference>
<dbReference type="GO" id="GO:0008017">
    <property type="term" value="F:microtubule binding"/>
    <property type="evidence" value="ECO:0007669"/>
    <property type="project" value="InterPro"/>
</dbReference>
<dbReference type="PANTHER" id="PTHR21595:SF0">
    <property type="entry name" value="PATRONIN"/>
    <property type="match status" value="1"/>
</dbReference>
<feature type="compositionally biased region" description="Polar residues" evidence="1">
    <location>
        <begin position="412"/>
        <end position="421"/>
    </location>
</feature>
<gene>
    <name evidence="3" type="ORF">BSTOLATCC_MIC31813</name>
</gene>
<feature type="compositionally biased region" description="Polar residues" evidence="1">
    <location>
        <begin position="511"/>
        <end position="521"/>
    </location>
</feature>
<dbReference type="GO" id="GO:0005516">
    <property type="term" value="F:calmodulin binding"/>
    <property type="evidence" value="ECO:0007669"/>
    <property type="project" value="InterPro"/>
</dbReference>
<dbReference type="InterPro" id="IPR032940">
    <property type="entry name" value="CAMSAP"/>
</dbReference>
<accession>A0AAU9JLS2</accession>
<dbReference type="Pfam" id="PF08683">
    <property type="entry name" value="CAMSAP_CKK"/>
    <property type="match status" value="1"/>
</dbReference>
<dbReference type="AlphaFoldDB" id="A0AAU9JLS2"/>
<comment type="caution">
    <text evidence="3">The sequence shown here is derived from an EMBL/GenBank/DDBJ whole genome shotgun (WGS) entry which is preliminary data.</text>
</comment>
<dbReference type="Gene3D" id="3.10.20.360">
    <property type="entry name" value="CKK domain"/>
    <property type="match status" value="1"/>
</dbReference>
<evidence type="ECO:0000256" key="1">
    <source>
        <dbReference type="SAM" id="MobiDB-lite"/>
    </source>
</evidence>
<dbReference type="InterPro" id="IPR038209">
    <property type="entry name" value="CKK_dom_sf"/>
</dbReference>
<dbReference type="SMART" id="SM01051">
    <property type="entry name" value="CAMSAP_CKK"/>
    <property type="match status" value="1"/>
</dbReference>
<evidence type="ECO:0000259" key="2">
    <source>
        <dbReference type="PROSITE" id="PS51508"/>
    </source>
</evidence>
<reference evidence="3" key="1">
    <citation type="submission" date="2021-09" db="EMBL/GenBank/DDBJ databases">
        <authorList>
            <consortium name="AG Swart"/>
            <person name="Singh M."/>
            <person name="Singh A."/>
            <person name="Seah K."/>
            <person name="Emmerich C."/>
        </authorList>
    </citation>
    <scope>NUCLEOTIDE SEQUENCE</scope>
    <source>
        <strain evidence="3">ATCC30299</strain>
    </source>
</reference>
<feature type="region of interest" description="Disordered" evidence="1">
    <location>
        <begin position="405"/>
        <end position="425"/>
    </location>
</feature>
<protein>
    <recommendedName>
        <fullName evidence="2">CKK domain-containing protein</fullName>
    </recommendedName>
</protein>
<dbReference type="InterPro" id="IPR014797">
    <property type="entry name" value="CKK_CAMSAP"/>
</dbReference>
<organism evidence="3 4">
    <name type="scientific">Blepharisma stoltei</name>
    <dbReference type="NCBI Taxonomy" id="1481888"/>
    <lineage>
        <taxon>Eukaryota</taxon>
        <taxon>Sar</taxon>
        <taxon>Alveolata</taxon>
        <taxon>Ciliophora</taxon>
        <taxon>Postciliodesmatophora</taxon>
        <taxon>Heterotrichea</taxon>
        <taxon>Heterotrichida</taxon>
        <taxon>Blepharismidae</taxon>
        <taxon>Blepharisma</taxon>
    </lineage>
</organism>
<dbReference type="EMBL" id="CAJZBQ010000032">
    <property type="protein sequence ID" value="CAG9322695.1"/>
    <property type="molecule type" value="Genomic_DNA"/>
</dbReference>
<feature type="region of interest" description="Disordered" evidence="1">
    <location>
        <begin position="193"/>
        <end position="212"/>
    </location>
</feature>
<feature type="region of interest" description="Disordered" evidence="1">
    <location>
        <begin position="464"/>
        <end position="535"/>
    </location>
</feature>
<evidence type="ECO:0000313" key="3">
    <source>
        <dbReference type="EMBL" id="CAG9322695.1"/>
    </source>
</evidence>
<proteinExistence type="predicted"/>